<feature type="compositionally biased region" description="Basic and acidic residues" evidence="1">
    <location>
        <begin position="49"/>
        <end position="61"/>
    </location>
</feature>
<feature type="compositionally biased region" description="Basic and acidic residues" evidence="1">
    <location>
        <begin position="79"/>
        <end position="99"/>
    </location>
</feature>
<dbReference type="AlphaFoldDB" id="A0AAN7ZEE5"/>
<sequence>MNDLEVNPPAPARFFSLSLARRRSLELMYISPLWPLSLVVQLSCDDGLRKSGGADKPRSTDRLPMLWVSSCDDDADPLDEGRERSRDLRPREEDSRRGDLGAVMGEKPEGGFEVRMTGGLAARSAPYSTPKLPSIGEIGLGMDRLGSSKCLDAGCAMADRLVIREEMTSGDAGGMDRRSLVSLLSRRSWRCIEGSMGLRRDDVRGGWTIVEVPDKVGSDEDARPALDAELELKIPPEAPLSVA</sequence>
<dbReference type="Proteomes" id="UP001305414">
    <property type="component" value="Unassembled WGS sequence"/>
</dbReference>
<organism evidence="2 3">
    <name type="scientific">Xylaria bambusicola</name>
    <dbReference type="NCBI Taxonomy" id="326684"/>
    <lineage>
        <taxon>Eukaryota</taxon>
        <taxon>Fungi</taxon>
        <taxon>Dikarya</taxon>
        <taxon>Ascomycota</taxon>
        <taxon>Pezizomycotina</taxon>
        <taxon>Sordariomycetes</taxon>
        <taxon>Xylariomycetidae</taxon>
        <taxon>Xylariales</taxon>
        <taxon>Xylariaceae</taxon>
        <taxon>Xylaria</taxon>
    </lineage>
</organism>
<keyword evidence="3" id="KW-1185">Reference proteome</keyword>
<gene>
    <name evidence="2" type="ORF">RRF57_011841</name>
</gene>
<feature type="region of interest" description="Disordered" evidence="1">
    <location>
        <begin position="49"/>
        <end position="107"/>
    </location>
</feature>
<proteinExistence type="predicted"/>
<evidence type="ECO:0000313" key="3">
    <source>
        <dbReference type="Proteomes" id="UP001305414"/>
    </source>
</evidence>
<comment type="caution">
    <text evidence="2">The sequence shown here is derived from an EMBL/GenBank/DDBJ whole genome shotgun (WGS) entry which is preliminary data.</text>
</comment>
<reference evidence="2 3" key="1">
    <citation type="submission" date="2023-10" db="EMBL/GenBank/DDBJ databases">
        <title>Draft genome sequence of Xylaria bambusicola isolate GMP-LS, the root and basal stem rot pathogen of sugarcane in Indonesia.</title>
        <authorList>
            <person name="Selvaraj P."/>
            <person name="Muralishankar V."/>
            <person name="Muruganantham S."/>
            <person name="Sp S."/>
            <person name="Haryani S."/>
            <person name="Lau K.J.X."/>
            <person name="Naqvi N.I."/>
        </authorList>
    </citation>
    <scope>NUCLEOTIDE SEQUENCE [LARGE SCALE GENOMIC DNA]</scope>
    <source>
        <strain evidence="2">GMP-LS</strain>
    </source>
</reference>
<accession>A0AAN7ZEE5</accession>
<name>A0AAN7ZEE5_9PEZI</name>
<evidence type="ECO:0000313" key="2">
    <source>
        <dbReference type="EMBL" id="KAK5636128.1"/>
    </source>
</evidence>
<evidence type="ECO:0000256" key="1">
    <source>
        <dbReference type="SAM" id="MobiDB-lite"/>
    </source>
</evidence>
<protein>
    <submittedName>
        <fullName evidence="2">Uncharacterized protein</fullName>
    </submittedName>
</protein>
<dbReference type="EMBL" id="JAWHQM010000062">
    <property type="protein sequence ID" value="KAK5636128.1"/>
    <property type="molecule type" value="Genomic_DNA"/>
</dbReference>